<protein>
    <submittedName>
        <fullName evidence="1">Uncharacterized protein</fullName>
    </submittedName>
</protein>
<evidence type="ECO:0000313" key="1">
    <source>
        <dbReference type="EMBL" id="WKN39328.1"/>
    </source>
</evidence>
<sequence length="197" mass="23008">MQSTKKLLVVLIFIITNNIAGMAQRPNWGIGLRVGDPLGITVKRYIQRDKAWEFNLGRSGFYGYNYQKAFRRYNRFDGYEYRSHYLNSALSIQLHYLIHKDLRLAEAPGLDWYYGVGGQLRSYNVNYEYQVRRGNGWEVDRDRITDIDLGVDGIIGLEYSWREVPLTVFADVNLFVEIIDAPFFLYLQGGAGVRYYF</sequence>
<dbReference type="EMBL" id="CP120682">
    <property type="protein sequence ID" value="WKN39328.1"/>
    <property type="molecule type" value="Genomic_DNA"/>
</dbReference>
<gene>
    <name evidence="1" type="ORF">K4G66_11565</name>
</gene>
<proteinExistence type="predicted"/>
<accession>A0AA49GRS8</accession>
<reference evidence="1" key="2">
    <citation type="journal article" date="2024" name="Antonie Van Leeuwenhoek">
        <title>Roseihalotalea indica gen. nov., sp. nov., a halophilic Bacteroidetes from mesopelagic Southwest Indian Ocean with higher carbohydrate metabolic potential.</title>
        <authorList>
            <person name="Chen B."/>
            <person name="Zhang M."/>
            <person name="Lin D."/>
            <person name="Ye J."/>
            <person name="Tang K."/>
        </authorList>
    </citation>
    <scope>NUCLEOTIDE SEQUENCE</scope>
    <source>
        <strain evidence="1">TK19036</strain>
    </source>
</reference>
<dbReference type="AlphaFoldDB" id="A0AA49GRS8"/>
<reference evidence="1" key="1">
    <citation type="journal article" date="2023" name="Comput. Struct. Biotechnol. J.">
        <title>Discovery of a novel marine Bacteroidetes with a rich repertoire of carbohydrate-active enzymes.</title>
        <authorList>
            <person name="Chen B."/>
            <person name="Liu G."/>
            <person name="Chen Q."/>
            <person name="Wang H."/>
            <person name="Liu L."/>
            <person name="Tang K."/>
        </authorList>
    </citation>
    <scope>NUCLEOTIDE SEQUENCE</scope>
    <source>
        <strain evidence="1">TK19036</strain>
    </source>
</reference>
<name>A0AA49GRS8_9BACT</name>
<organism evidence="1">
    <name type="scientific">Roseihalotalea indica</name>
    <dbReference type="NCBI Taxonomy" id="2867963"/>
    <lineage>
        <taxon>Bacteria</taxon>
        <taxon>Pseudomonadati</taxon>
        <taxon>Bacteroidota</taxon>
        <taxon>Cytophagia</taxon>
        <taxon>Cytophagales</taxon>
        <taxon>Catalimonadaceae</taxon>
        <taxon>Roseihalotalea</taxon>
    </lineage>
</organism>